<dbReference type="KEGG" id="spu:100889611"/>
<keyword evidence="4" id="KW-1185">Reference proteome</keyword>
<reference evidence="4" key="1">
    <citation type="submission" date="2015-02" db="EMBL/GenBank/DDBJ databases">
        <title>Genome sequencing for Strongylocentrotus purpuratus.</title>
        <authorList>
            <person name="Murali S."/>
            <person name="Liu Y."/>
            <person name="Vee V."/>
            <person name="English A."/>
            <person name="Wang M."/>
            <person name="Skinner E."/>
            <person name="Han Y."/>
            <person name="Muzny D.M."/>
            <person name="Worley K.C."/>
            <person name="Gibbs R.A."/>
        </authorList>
    </citation>
    <scope>NUCLEOTIDE SEQUENCE</scope>
</reference>
<evidence type="ECO:0000259" key="2">
    <source>
        <dbReference type="PROSITE" id="PS50168"/>
    </source>
</evidence>
<dbReference type="InterPro" id="IPR011029">
    <property type="entry name" value="DEATH-like_dom_sf"/>
</dbReference>
<sequence>MAFDEDNIRPWGLFLQDIAKEVKNEEFREIKLILGNKLTARDRDSISEPVDLLELLEDKGLISEDDTALLRELFRKAEYTELIPRLNEYEANRKKYLEKVSMLAGRRDPLFVGRDSYIRTILDFFKEARHPGVRCVCLWGMAGTGKTKLGAETCTIYAEMWDNPKPRLVLVDLNKKDSIADVGMAFLSSVGKPVEANAFKLHLVYDWIRSCREEYIFLFDNADDLLKPTSLAKDHFQNMLKQTLEWQQNSNIKIIITSRYAGKFPHLDNHPNFKEIEVQSLEMEEAVQLLFKSVQQDPRGNLPVKGQQLITKEQAVRLAEHCGNNPHALQAVASQLRSGKDPEAVLQLLANPMKMELVLNDQSLWGLGPDTTQESGRESNQVLKCLGVMFEDMNPNLKLHLIRLAVFPGLFSQTWGLKILSDVDQEGSRRQSQSKTLEFELDDVADTSLLLRESLDIFQSVGRRDARAKEKFYSMHPLVRCLCLMKVEADEKMKRAFHSGLLSFIDECFQILRQFTAYDDEDACGSLQRLEKEKANITQYLELEMHKTFSGKPHPLTKYLPEYQQVLRRSNMARESDILTFMDRLMFTKERSKFFVQRAEAAKISGDMPGWVNHQGWYADQELQLHRYHEAETAIANPLSYCETQVAMTPDLREGYSQCLYVKGNLLVQKNQATSHIQNKRREEGIKVLKECIQVRDHHLGNSLVRARSINALGSAYFKGKKYEEALEQHKLALELLKTVTQNHPEMHPDFSFYLMNIGTCYHELGYSYSQSITQKEKGRRYFEQAIRTYKNGQEALRGIGLDETSIMGTMLKNLAMTYCEMEDYKTALYYADRATGIRVKTLGDDHPDVARAHYFVGSLYMSLGDKERKAGNNIFDIEEYKKARECFDRALIVEFNVGYEQRSEDYSDLKEDIERLFNILDKKREWQQYSLQFKVQTLIHDYVRCPTTASLHHLLEALCSKPDLTDMTLTIRDLNEEFYSTLKAKASSIKVQTLKLHYVQRPTPASSQHLAEALCSMPNLTDLTFESDLNEEFYSTLKANASSIQVCVLM</sequence>
<evidence type="ECO:0000313" key="3">
    <source>
        <dbReference type="EnsemblMetazoa" id="XP_030837269"/>
    </source>
</evidence>
<dbReference type="Pfam" id="PF13424">
    <property type="entry name" value="TPR_12"/>
    <property type="match status" value="1"/>
</dbReference>
<evidence type="ECO:0000256" key="1">
    <source>
        <dbReference type="PROSITE-ProRule" id="PRU00339"/>
    </source>
</evidence>
<dbReference type="Proteomes" id="UP000007110">
    <property type="component" value="Unassembled WGS sequence"/>
</dbReference>
<dbReference type="SUPFAM" id="SSF47986">
    <property type="entry name" value="DEATH domain"/>
    <property type="match status" value="1"/>
</dbReference>
<proteinExistence type="predicted"/>
<dbReference type="Pfam" id="PF01335">
    <property type="entry name" value="DED"/>
    <property type="match status" value="1"/>
</dbReference>
<dbReference type="SUPFAM" id="SSF48452">
    <property type="entry name" value="TPR-like"/>
    <property type="match status" value="1"/>
</dbReference>
<dbReference type="OMA" id="ELMKHER"/>
<dbReference type="EnsemblMetazoa" id="XM_030981409">
    <property type="protein sequence ID" value="XP_030837269"/>
    <property type="gene ID" value="LOC100889611"/>
</dbReference>
<dbReference type="Gene3D" id="1.25.40.10">
    <property type="entry name" value="Tetratricopeptide repeat domain"/>
    <property type="match status" value="2"/>
</dbReference>
<dbReference type="OrthoDB" id="10023704at2759"/>
<dbReference type="InterPro" id="IPR027417">
    <property type="entry name" value="P-loop_NTPase"/>
</dbReference>
<dbReference type="PROSITE" id="PS50168">
    <property type="entry name" value="DED"/>
    <property type="match status" value="1"/>
</dbReference>
<dbReference type="SMART" id="SM00028">
    <property type="entry name" value="TPR"/>
    <property type="match status" value="3"/>
</dbReference>
<dbReference type="InterPro" id="IPR011990">
    <property type="entry name" value="TPR-like_helical_dom_sf"/>
</dbReference>
<dbReference type="AlphaFoldDB" id="A0A7M7NIV0"/>
<dbReference type="GO" id="GO:0043531">
    <property type="term" value="F:ADP binding"/>
    <property type="evidence" value="ECO:0007669"/>
    <property type="project" value="InterPro"/>
</dbReference>
<name>A0A7M7NIV0_STRPU</name>
<dbReference type="PANTHER" id="PTHR24407">
    <property type="entry name" value="PROTEIN KINASE DOMAIN-CONTAINING PROTEIN"/>
    <property type="match status" value="1"/>
</dbReference>
<dbReference type="InParanoid" id="A0A7M7NIV0"/>
<dbReference type="GO" id="GO:0042981">
    <property type="term" value="P:regulation of apoptotic process"/>
    <property type="evidence" value="ECO:0007669"/>
    <property type="project" value="InterPro"/>
</dbReference>
<dbReference type="Gene3D" id="1.10.533.10">
    <property type="entry name" value="Death Domain, Fas"/>
    <property type="match status" value="1"/>
</dbReference>
<reference evidence="3" key="2">
    <citation type="submission" date="2021-01" db="UniProtKB">
        <authorList>
            <consortium name="EnsemblMetazoa"/>
        </authorList>
    </citation>
    <scope>IDENTIFICATION</scope>
</reference>
<organism evidence="3 4">
    <name type="scientific">Strongylocentrotus purpuratus</name>
    <name type="common">Purple sea urchin</name>
    <dbReference type="NCBI Taxonomy" id="7668"/>
    <lineage>
        <taxon>Eukaryota</taxon>
        <taxon>Metazoa</taxon>
        <taxon>Echinodermata</taxon>
        <taxon>Eleutherozoa</taxon>
        <taxon>Echinozoa</taxon>
        <taxon>Echinoidea</taxon>
        <taxon>Euechinoidea</taxon>
        <taxon>Echinacea</taxon>
        <taxon>Camarodonta</taxon>
        <taxon>Echinidea</taxon>
        <taxon>Strongylocentrotidae</taxon>
        <taxon>Strongylocentrotus</taxon>
    </lineage>
</organism>
<dbReference type="SUPFAM" id="SSF52540">
    <property type="entry name" value="P-loop containing nucleoside triphosphate hydrolases"/>
    <property type="match status" value="1"/>
</dbReference>
<evidence type="ECO:0000313" key="4">
    <source>
        <dbReference type="Proteomes" id="UP000007110"/>
    </source>
</evidence>
<dbReference type="Pfam" id="PF13374">
    <property type="entry name" value="TPR_10"/>
    <property type="match status" value="1"/>
</dbReference>
<dbReference type="InterPro" id="IPR001875">
    <property type="entry name" value="DED_dom"/>
</dbReference>
<protein>
    <recommendedName>
        <fullName evidence="2">DED domain-containing protein</fullName>
    </recommendedName>
</protein>
<dbReference type="SUPFAM" id="SSF52047">
    <property type="entry name" value="RNI-like"/>
    <property type="match status" value="1"/>
</dbReference>
<dbReference type="RefSeq" id="XP_030837269.1">
    <property type="nucleotide sequence ID" value="XM_030981409.1"/>
</dbReference>
<accession>A0A7M7NIV0</accession>
<dbReference type="PROSITE" id="PS50005">
    <property type="entry name" value="TPR"/>
    <property type="match status" value="1"/>
</dbReference>
<keyword evidence="1" id="KW-0802">TPR repeat</keyword>
<feature type="repeat" description="TPR" evidence="1">
    <location>
        <begin position="707"/>
        <end position="740"/>
    </location>
</feature>
<dbReference type="PANTHER" id="PTHR24407:SF14">
    <property type="entry name" value="SIR2-LIKE DOMAIN-CONTAINING PROTEIN"/>
    <property type="match status" value="1"/>
</dbReference>
<dbReference type="Gene3D" id="3.40.50.300">
    <property type="entry name" value="P-loop containing nucleotide triphosphate hydrolases"/>
    <property type="match status" value="1"/>
</dbReference>
<dbReference type="InterPro" id="IPR019734">
    <property type="entry name" value="TPR_rpt"/>
</dbReference>
<dbReference type="GeneID" id="100889611"/>
<feature type="domain" description="DED" evidence="2">
    <location>
        <begin position="10"/>
        <end position="88"/>
    </location>
</feature>